<dbReference type="RefSeq" id="WP_309801591.1">
    <property type="nucleotide sequence ID" value="NZ_JAVDPW010000016.1"/>
</dbReference>
<name>A0ABU1K1K1_9PROT</name>
<feature type="domain" description="Solute-binding protein family 5" evidence="5">
    <location>
        <begin position="73"/>
        <end position="429"/>
    </location>
</feature>
<dbReference type="Gene3D" id="3.10.105.10">
    <property type="entry name" value="Dipeptide-binding Protein, Domain 3"/>
    <property type="match status" value="1"/>
</dbReference>
<evidence type="ECO:0000313" key="7">
    <source>
        <dbReference type="Proteomes" id="UP001262410"/>
    </source>
</evidence>
<evidence type="ECO:0000256" key="2">
    <source>
        <dbReference type="ARBA" id="ARBA00005695"/>
    </source>
</evidence>
<comment type="similarity">
    <text evidence="2">Belongs to the bacterial solute-binding protein 5 family.</text>
</comment>
<dbReference type="Proteomes" id="UP001262410">
    <property type="component" value="Unassembled WGS sequence"/>
</dbReference>
<comment type="subcellular location">
    <subcellularLocation>
        <location evidence="1">Periplasm</location>
    </subcellularLocation>
</comment>
<protein>
    <submittedName>
        <fullName evidence="6">Peptide/nickel transport system substrate-binding protein</fullName>
    </submittedName>
</protein>
<dbReference type="InterPro" id="IPR039424">
    <property type="entry name" value="SBP_5"/>
</dbReference>
<dbReference type="PANTHER" id="PTHR30290">
    <property type="entry name" value="PERIPLASMIC BINDING COMPONENT OF ABC TRANSPORTER"/>
    <property type="match status" value="1"/>
</dbReference>
<dbReference type="InterPro" id="IPR030678">
    <property type="entry name" value="Peptide/Ni-bd"/>
</dbReference>
<evidence type="ECO:0000256" key="1">
    <source>
        <dbReference type="ARBA" id="ARBA00004418"/>
    </source>
</evidence>
<evidence type="ECO:0000313" key="6">
    <source>
        <dbReference type="EMBL" id="MDR6294164.1"/>
    </source>
</evidence>
<feature type="chain" id="PRO_5045645913" evidence="4">
    <location>
        <begin position="23"/>
        <end position="520"/>
    </location>
</feature>
<proteinExistence type="inferred from homology"/>
<feature type="signal peptide" evidence="4">
    <location>
        <begin position="1"/>
        <end position="22"/>
    </location>
</feature>
<evidence type="ECO:0000256" key="4">
    <source>
        <dbReference type="SAM" id="SignalP"/>
    </source>
</evidence>
<dbReference type="SUPFAM" id="SSF53850">
    <property type="entry name" value="Periplasmic binding protein-like II"/>
    <property type="match status" value="1"/>
</dbReference>
<dbReference type="InterPro" id="IPR000914">
    <property type="entry name" value="SBP_5_dom"/>
</dbReference>
<organism evidence="6 7">
    <name type="scientific">Inquilinus ginsengisoli</name>
    <dbReference type="NCBI Taxonomy" id="363840"/>
    <lineage>
        <taxon>Bacteria</taxon>
        <taxon>Pseudomonadati</taxon>
        <taxon>Pseudomonadota</taxon>
        <taxon>Alphaproteobacteria</taxon>
        <taxon>Rhodospirillales</taxon>
        <taxon>Rhodospirillaceae</taxon>
        <taxon>Inquilinus</taxon>
    </lineage>
</organism>
<reference evidence="6 7" key="1">
    <citation type="submission" date="2023-07" db="EMBL/GenBank/DDBJ databases">
        <title>Sorghum-associated microbial communities from plants grown in Nebraska, USA.</title>
        <authorList>
            <person name="Schachtman D."/>
        </authorList>
    </citation>
    <scope>NUCLEOTIDE SEQUENCE [LARGE SCALE GENOMIC DNA]</scope>
    <source>
        <strain evidence="6 7">584</strain>
    </source>
</reference>
<comment type="caution">
    <text evidence="6">The sequence shown here is derived from an EMBL/GenBank/DDBJ whole genome shotgun (WGS) entry which is preliminary data.</text>
</comment>
<dbReference type="Gene3D" id="3.40.190.10">
    <property type="entry name" value="Periplasmic binding protein-like II"/>
    <property type="match status" value="1"/>
</dbReference>
<evidence type="ECO:0000256" key="3">
    <source>
        <dbReference type="ARBA" id="ARBA00022729"/>
    </source>
</evidence>
<dbReference type="PIRSF" id="PIRSF002741">
    <property type="entry name" value="MppA"/>
    <property type="match status" value="1"/>
</dbReference>
<sequence length="520" mass="55481">MKTAIGGLALALALGFAAAAAAQDTPRPGGTITVALNADIRSTDPGINRDGNTDTVLQHVVESLVGYRNDLTVGPALAESWAVSDGGRTYDFKIRQGALFHNGKPVTSAEVKWSWDRRWADAAWSCRRIFDGTTGLKVDAVETPDAQTIRFRLAAPNALFLAQLANFQCFASGTISPDSLNPDGSWNTPIGTGPYTLAAWKRGEAVTLQKFAGYKPLSEPGSGYAGARIAYADTIRFQIVPDPSTAEAALAAGQVDLLPSLAPSQIDEVKANGGTVETASGLGWSAILVQTSDPLLSDLRMRLALAHAIDIKQIAQAQTYGLAEANPSGVAKASAFFDDGFLAWPDYDPAKAQALLQEAGYKGQPITIQTNKRYDGMYNNALLVQAMLAAVGIDARLEVLDWATQLDNYTAGKFQLQSFSYSARLDPSLMYGILVGSKADTPTSQWDDPQAAALLAQSVQTDDPVARKAVLHQLHALMAQQVPTLGLYYDVVVDASGPKLRGYHPWAGGKPILWGTWKAE</sequence>
<dbReference type="EMBL" id="JAVDPW010000016">
    <property type="protein sequence ID" value="MDR6294164.1"/>
    <property type="molecule type" value="Genomic_DNA"/>
</dbReference>
<gene>
    <name evidence="6" type="ORF">E9232_006718</name>
</gene>
<keyword evidence="7" id="KW-1185">Reference proteome</keyword>
<keyword evidence="3 4" id="KW-0732">Signal</keyword>
<accession>A0ABU1K1K1</accession>
<evidence type="ECO:0000259" key="5">
    <source>
        <dbReference type="Pfam" id="PF00496"/>
    </source>
</evidence>
<dbReference type="PANTHER" id="PTHR30290:SF38">
    <property type="entry name" value="D,D-DIPEPTIDE-BINDING PERIPLASMIC PROTEIN DDPA-RELATED"/>
    <property type="match status" value="1"/>
</dbReference>
<dbReference type="Pfam" id="PF00496">
    <property type="entry name" value="SBP_bac_5"/>
    <property type="match status" value="1"/>
</dbReference>